<dbReference type="AlphaFoldDB" id="A0A317U3M2"/>
<dbReference type="EMBL" id="QHJG01000009">
    <property type="protein sequence ID" value="PWY56311.1"/>
    <property type="molecule type" value="Genomic_DNA"/>
</dbReference>
<dbReference type="RefSeq" id="WP_110142101.1">
    <property type="nucleotide sequence ID" value="NZ_QHJG01000009.1"/>
</dbReference>
<sequence>MGDVVEDLVVLRNVIEQGGVILFVISVYAHCTEKTPADLFISEEVSKTATVDKNSSVKIICGFAKVAQQRL</sequence>
<name>A0A317U3M2_9GAMM</name>
<dbReference type="Proteomes" id="UP000247152">
    <property type="component" value="Unassembled WGS sequence"/>
</dbReference>
<organism evidence="1 2">
    <name type="scientific">Legionella qingyii</name>
    <dbReference type="NCBI Taxonomy" id="2184757"/>
    <lineage>
        <taxon>Bacteria</taxon>
        <taxon>Pseudomonadati</taxon>
        <taxon>Pseudomonadota</taxon>
        <taxon>Gammaproteobacteria</taxon>
        <taxon>Legionellales</taxon>
        <taxon>Legionellaceae</taxon>
        <taxon>Legionella</taxon>
    </lineage>
</organism>
<protein>
    <submittedName>
        <fullName evidence="1">Uncharacterized protein</fullName>
    </submittedName>
</protein>
<evidence type="ECO:0000313" key="2">
    <source>
        <dbReference type="Proteomes" id="UP000247152"/>
    </source>
</evidence>
<comment type="caution">
    <text evidence="1">The sequence shown here is derived from an EMBL/GenBank/DDBJ whole genome shotgun (WGS) entry which is preliminary data.</text>
</comment>
<accession>A0A317U3M2</accession>
<gene>
    <name evidence="1" type="ORF">DGG96_07395</name>
</gene>
<proteinExistence type="predicted"/>
<reference evidence="1 2" key="1">
    <citation type="submission" date="2018-05" db="EMBL/GenBank/DDBJ databases">
        <title>Legionella qingyii sp.nov., whole genome shotgun sequence.</title>
        <authorList>
            <person name="Wu H."/>
            <person name="Zhu Q."/>
            <person name="Hu C."/>
        </authorList>
    </citation>
    <scope>NUCLEOTIDE SEQUENCE [LARGE SCALE GENOMIC DNA]</scope>
    <source>
        <strain evidence="1 2">HEB18</strain>
    </source>
</reference>
<evidence type="ECO:0000313" key="1">
    <source>
        <dbReference type="EMBL" id="PWY56311.1"/>
    </source>
</evidence>